<reference evidence="2" key="1">
    <citation type="submission" date="2015-07" db="EMBL/GenBank/DDBJ databases">
        <title>Nocardia seriolae U-1 whole genome shotgun sequence.</title>
        <authorList>
            <person name="Imajoh M."/>
            <person name="Fukumoto Y."/>
            <person name="Sukeda M."/>
            <person name="Yamane J."/>
            <person name="Yamasaki K."/>
            <person name="Shimizu M."/>
            <person name="Ohnishi K."/>
            <person name="Oshima S."/>
        </authorList>
    </citation>
    <scope>NUCLEOTIDE SEQUENCE [LARGE SCALE GENOMIC DNA]</scope>
    <source>
        <strain evidence="2">U-1</strain>
    </source>
</reference>
<accession>A0ABC9Z7F5</accession>
<dbReference type="AlphaFoldDB" id="A0ABC9Z7F5"/>
<reference evidence="1 2" key="2">
    <citation type="journal article" date="2016" name="Genome Announc.">
        <title>Draft Genome Sequence of Erythromycin- and Oxytetracycline-Sensitive Nocardia seriolae Strain U-1 (NBRC 110359).</title>
        <authorList>
            <person name="Imajoh M."/>
            <person name="Sukeda M."/>
            <person name="Shimizu M."/>
            <person name="Yamane J."/>
            <person name="Ohnishi K."/>
            <person name="Oshima S."/>
        </authorList>
    </citation>
    <scope>NUCLEOTIDE SEQUENCE [LARGE SCALE GENOMIC DNA]</scope>
    <source>
        <strain evidence="1 2">U-1</strain>
    </source>
</reference>
<sequence length="46" mass="5369">MLDILRLWIIIGPTVKRTRERIDSISRDTSRRVADIKEKAGMMGRN</sequence>
<proteinExistence type="predicted"/>
<dbReference type="Proteomes" id="UP000037179">
    <property type="component" value="Unassembled WGS sequence"/>
</dbReference>
<gene>
    <name evidence="1" type="ORF">NSK11_contig00346-0001</name>
</gene>
<dbReference type="EMBL" id="BBYQ01000346">
    <property type="protein sequence ID" value="GAP33553.1"/>
    <property type="molecule type" value="Genomic_DNA"/>
</dbReference>
<evidence type="ECO:0000313" key="1">
    <source>
        <dbReference type="EMBL" id="GAP33553.1"/>
    </source>
</evidence>
<evidence type="ECO:0000313" key="2">
    <source>
        <dbReference type="Proteomes" id="UP000037179"/>
    </source>
</evidence>
<comment type="caution">
    <text evidence="1">The sequence shown here is derived from an EMBL/GenBank/DDBJ whole genome shotgun (WGS) entry which is preliminary data.</text>
</comment>
<name>A0ABC9Z7F5_9NOCA</name>
<keyword evidence="2" id="KW-1185">Reference proteome</keyword>
<protein>
    <submittedName>
        <fullName evidence="1">Uncharacterized protein</fullName>
    </submittedName>
</protein>
<organism evidence="1 2">
    <name type="scientific">Nocardia seriolae</name>
    <dbReference type="NCBI Taxonomy" id="37332"/>
    <lineage>
        <taxon>Bacteria</taxon>
        <taxon>Bacillati</taxon>
        <taxon>Actinomycetota</taxon>
        <taxon>Actinomycetes</taxon>
        <taxon>Mycobacteriales</taxon>
        <taxon>Nocardiaceae</taxon>
        <taxon>Nocardia</taxon>
    </lineage>
</organism>